<gene>
    <name evidence="8" type="ORF">Sjap_020858</name>
</gene>
<keyword evidence="9" id="KW-1185">Reference proteome</keyword>
<evidence type="ECO:0000256" key="3">
    <source>
        <dbReference type="ARBA" id="ARBA00022471"/>
    </source>
</evidence>
<keyword evidence="7" id="KW-0472">Membrane</keyword>
<evidence type="ECO:0000256" key="7">
    <source>
        <dbReference type="SAM" id="Phobius"/>
    </source>
</evidence>
<comment type="subcellular location">
    <subcellularLocation>
        <location evidence="1 6">Secreted</location>
    </subcellularLocation>
</comment>
<keyword evidence="7" id="KW-1133">Transmembrane helix</keyword>
<reference evidence="8 9" key="1">
    <citation type="submission" date="2024-01" db="EMBL/GenBank/DDBJ databases">
        <title>Genome assemblies of Stephania.</title>
        <authorList>
            <person name="Yang L."/>
        </authorList>
    </citation>
    <scope>NUCLEOTIDE SEQUENCE [LARGE SCALE GENOMIC DNA]</scope>
    <source>
        <strain evidence="8">QJT</strain>
        <tissue evidence="8">Leaf</tissue>
    </source>
</reference>
<comment type="caution">
    <text evidence="8">The sequence shown here is derived from an EMBL/GenBank/DDBJ whole genome shotgun (WGS) entry which is preliminary data.</text>
</comment>
<protein>
    <recommendedName>
        <fullName evidence="6">S-protein homolog</fullName>
    </recommendedName>
</protein>
<dbReference type="EMBL" id="JBBNAE010000008">
    <property type="protein sequence ID" value="KAK9103604.1"/>
    <property type="molecule type" value="Genomic_DNA"/>
</dbReference>
<keyword evidence="3 6" id="KW-0713">Self-incompatibility</keyword>
<dbReference type="Proteomes" id="UP001417504">
    <property type="component" value="Unassembled WGS sequence"/>
</dbReference>
<keyword evidence="5" id="KW-0732">Signal</keyword>
<keyword evidence="4 6" id="KW-0964">Secreted</keyword>
<evidence type="ECO:0000256" key="1">
    <source>
        <dbReference type="ARBA" id="ARBA00004613"/>
    </source>
</evidence>
<evidence type="ECO:0000313" key="9">
    <source>
        <dbReference type="Proteomes" id="UP001417504"/>
    </source>
</evidence>
<evidence type="ECO:0000313" key="8">
    <source>
        <dbReference type="EMBL" id="KAK9103604.1"/>
    </source>
</evidence>
<dbReference type="AlphaFoldDB" id="A0AAP0I103"/>
<organism evidence="8 9">
    <name type="scientific">Stephania japonica</name>
    <dbReference type="NCBI Taxonomy" id="461633"/>
    <lineage>
        <taxon>Eukaryota</taxon>
        <taxon>Viridiplantae</taxon>
        <taxon>Streptophyta</taxon>
        <taxon>Embryophyta</taxon>
        <taxon>Tracheophyta</taxon>
        <taxon>Spermatophyta</taxon>
        <taxon>Magnoliopsida</taxon>
        <taxon>Ranunculales</taxon>
        <taxon>Menispermaceae</taxon>
        <taxon>Menispermoideae</taxon>
        <taxon>Cissampelideae</taxon>
        <taxon>Stephania</taxon>
    </lineage>
</organism>
<evidence type="ECO:0000256" key="5">
    <source>
        <dbReference type="ARBA" id="ARBA00022729"/>
    </source>
</evidence>
<comment type="similarity">
    <text evidence="2 6">Belongs to the plant self-incompatibility (S1) protein family.</text>
</comment>
<keyword evidence="7" id="KW-0812">Transmembrane</keyword>
<dbReference type="GO" id="GO:0005576">
    <property type="term" value="C:extracellular region"/>
    <property type="evidence" value="ECO:0007669"/>
    <property type="project" value="UniProtKB-SubCell"/>
</dbReference>
<dbReference type="GO" id="GO:0060320">
    <property type="term" value="P:rejection of self pollen"/>
    <property type="evidence" value="ECO:0007669"/>
    <property type="project" value="UniProtKB-KW"/>
</dbReference>
<dbReference type="InterPro" id="IPR010264">
    <property type="entry name" value="Self-incomp_S1"/>
</dbReference>
<dbReference type="PANTHER" id="PTHR31232:SF18">
    <property type="entry name" value="S-PROTEIN HOMOLOG"/>
    <property type="match status" value="1"/>
</dbReference>
<proteinExistence type="inferred from homology"/>
<dbReference type="Pfam" id="PF05938">
    <property type="entry name" value="Self-incomp_S1"/>
    <property type="match status" value="1"/>
</dbReference>
<feature type="transmembrane region" description="Helical" evidence="7">
    <location>
        <begin position="6"/>
        <end position="24"/>
    </location>
</feature>
<sequence length="136" mass="16507">MRNQTYIFLGFLSFNLLCMMSLSFKMEVRIVNGLGYGERANLHCFTRDRDMGYRVLADGEEFVRNFKVRDKDINMTMFSCDVQWGMGTWYHFDAYDDVTDRNRCVSECLWVVTNDWLYVYNQMRDIWEFWPYEPIM</sequence>
<name>A0AAP0I103_9MAGN</name>
<evidence type="ECO:0000256" key="4">
    <source>
        <dbReference type="ARBA" id="ARBA00022525"/>
    </source>
</evidence>
<evidence type="ECO:0000256" key="6">
    <source>
        <dbReference type="RuleBase" id="RU367044"/>
    </source>
</evidence>
<evidence type="ECO:0000256" key="2">
    <source>
        <dbReference type="ARBA" id="ARBA00005581"/>
    </source>
</evidence>
<accession>A0AAP0I103</accession>
<dbReference type="PANTHER" id="PTHR31232">
    <property type="match status" value="1"/>
</dbReference>